<evidence type="ECO:0000256" key="3">
    <source>
        <dbReference type="ARBA" id="ARBA00022475"/>
    </source>
</evidence>
<feature type="transmembrane region" description="Helical" evidence="7">
    <location>
        <begin position="162"/>
        <end position="182"/>
    </location>
</feature>
<dbReference type="Proteomes" id="UP000199048">
    <property type="component" value="Unassembled WGS sequence"/>
</dbReference>
<keyword evidence="4 7" id="KW-0812">Transmembrane</keyword>
<feature type="transmembrane region" description="Helical" evidence="7">
    <location>
        <begin position="361"/>
        <end position="380"/>
    </location>
</feature>
<feature type="transmembrane region" description="Helical" evidence="7">
    <location>
        <begin position="591"/>
        <end position="613"/>
    </location>
</feature>
<keyword evidence="3" id="KW-1003">Cell membrane</keyword>
<evidence type="ECO:0000313" key="9">
    <source>
        <dbReference type="Proteomes" id="UP000199048"/>
    </source>
</evidence>
<keyword evidence="5 7" id="KW-1133">Transmembrane helix</keyword>
<feature type="transmembrane region" description="Helical" evidence="7">
    <location>
        <begin position="41"/>
        <end position="64"/>
    </location>
</feature>
<dbReference type="AlphaFoldDB" id="A0A1I4G273"/>
<feature type="transmembrane region" description="Helical" evidence="7">
    <location>
        <begin position="244"/>
        <end position="264"/>
    </location>
</feature>
<evidence type="ECO:0000313" key="8">
    <source>
        <dbReference type="EMBL" id="SFL24252.1"/>
    </source>
</evidence>
<comment type="subcellular location">
    <subcellularLocation>
        <location evidence="1">Cell membrane</location>
        <topology evidence="1">Multi-pass membrane protein</topology>
    </subcellularLocation>
</comment>
<dbReference type="InterPro" id="IPR005614">
    <property type="entry name" value="NrfD-like"/>
</dbReference>
<dbReference type="STRING" id="582667.SAMN05192568_1002163"/>
<evidence type="ECO:0000256" key="5">
    <source>
        <dbReference type="ARBA" id="ARBA00022989"/>
    </source>
</evidence>
<dbReference type="OrthoDB" id="9806499at2"/>
<name>A0A1I4G273_9HYPH</name>
<feature type="transmembrane region" description="Helical" evidence="7">
    <location>
        <begin position="387"/>
        <end position="409"/>
    </location>
</feature>
<accession>A0A1I4G273</accession>
<dbReference type="GO" id="GO:0005886">
    <property type="term" value="C:plasma membrane"/>
    <property type="evidence" value="ECO:0007669"/>
    <property type="project" value="UniProtKB-SubCell"/>
</dbReference>
<feature type="transmembrane region" description="Helical" evidence="7">
    <location>
        <begin position="429"/>
        <end position="452"/>
    </location>
</feature>
<organism evidence="8 9">
    <name type="scientific">Methylobacterium pseudosasicola</name>
    <dbReference type="NCBI Taxonomy" id="582667"/>
    <lineage>
        <taxon>Bacteria</taxon>
        <taxon>Pseudomonadati</taxon>
        <taxon>Pseudomonadota</taxon>
        <taxon>Alphaproteobacteria</taxon>
        <taxon>Hyphomicrobiales</taxon>
        <taxon>Methylobacteriaceae</taxon>
        <taxon>Methylobacterium</taxon>
    </lineage>
</organism>
<evidence type="ECO:0000256" key="4">
    <source>
        <dbReference type="ARBA" id="ARBA00022692"/>
    </source>
</evidence>
<dbReference type="Pfam" id="PF03916">
    <property type="entry name" value="NrfD"/>
    <property type="match status" value="1"/>
</dbReference>
<dbReference type="PANTHER" id="PTHR43044">
    <property type="match status" value="1"/>
</dbReference>
<proteinExistence type="inferred from homology"/>
<sequence>MSGALLGGQPAGPLIGPEETLQGIGGAVAAIPLTHPRNRRWWIAFAGAVALLGVFGFTLGYLLYAGPGVWANNNAVVWALDIASYDWWIGVASGSLLVSAVLLLLGAEWRGAVNRIAETLALLATASAGLYPIIHLGRPWFFFWNLPYPNTYDLWPQFRSPLLWDAIDIVAFLVICVSLWFIGMLPDLATLRDRAFVEAMRQSDAKARNRKLALLRAQVYGIVASGWRGSAAHWQIWVQAYRTVALLGVLLVVSVQTGASVMLAGSLMPGWHSTLLPVTFLVNAVYSGVGVTAAIVVLIRVVYGLDSLVTARHLDVLGRLLLCLGCASAYCYAAEYFDTFLNGDAEGRGVLVRRLTGDHALVSWMAIFGLILPAQVLWSARARTAPLAIAAVGLLVAAGAYADHVTVLVVTLTQDFLPSSRLPYGPDPWGIATFAGSLGLFLTLLLLFLRYLPAVSIIESRRLALARAPATAAAAREAASRATLRPEENPGPAPLWGVSATFASQSDLAAALQAVSGISPPDHVHLDGHGPVPMPRTLRALGLEGRSILPYALAGALLGGAGFYAMCVYATAYDYVFLIGGRPRLSWPSFVVPSISFAMMTGCIAIHLALLVLNRLPRLNHPAFNIPGFLRASDDRFFLSAEARSDRFDAARFERRLTSLPVEAGRPLEIRRIPR</sequence>
<comment type="similarity">
    <text evidence="2">Belongs to the NrfD family.</text>
</comment>
<dbReference type="EMBL" id="FOTK01000002">
    <property type="protein sequence ID" value="SFL24252.1"/>
    <property type="molecule type" value="Genomic_DNA"/>
</dbReference>
<feature type="transmembrane region" description="Helical" evidence="7">
    <location>
        <begin position="119"/>
        <end position="142"/>
    </location>
</feature>
<dbReference type="PANTHER" id="PTHR43044:SF2">
    <property type="entry name" value="POLYSULPHIDE REDUCTASE NRFD"/>
    <property type="match status" value="1"/>
</dbReference>
<feature type="transmembrane region" description="Helical" evidence="7">
    <location>
        <begin position="317"/>
        <end position="337"/>
    </location>
</feature>
<reference evidence="9" key="1">
    <citation type="submission" date="2016-10" db="EMBL/GenBank/DDBJ databases">
        <authorList>
            <person name="Varghese N."/>
            <person name="Submissions S."/>
        </authorList>
    </citation>
    <scope>NUCLEOTIDE SEQUENCE [LARGE SCALE GENOMIC DNA]</scope>
    <source>
        <strain evidence="9">BL36</strain>
    </source>
</reference>
<dbReference type="InterPro" id="IPR021776">
    <property type="entry name" value="ActD"/>
</dbReference>
<protein>
    <submittedName>
        <fullName evidence="8">Ni/Fe-hydrogenase 2 integral membrane subunit HybB</fullName>
    </submittedName>
</protein>
<feature type="transmembrane region" description="Helical" evidence="7">
    <location>
        <begin position="87"/>
        <end position="107"/>
    </location>
</feature>
<evidence type="ECO:0000256" key="6">
    <source>
        <dbReference type="ARBA" id="ARBA00023136"/>
    </source>
</evidence>
<feature type="transmembrane region" description="Helical" evidence="7">
    <location>
        <begin position="284"/>
        <end position="305"/>
    </location>
</feature>
<evidence type="ECO:0000256" key="2">
    <source>
        <dbReference type="ARBA" id="ARBA00008929"/>
    </source>
</evidence>
<keyword evidence="9" id="KW-1185">Reference proteome</keyword>
<dbReference type="RefSeq" id="WP_092037047.1">
    <property type="nucleotide sequence ID" value="NZ_FOTK01000002.1"/>
</dbReference>
<dbReference type="Pfam" id="PF11821">
    <property type="entry name" value="ActD"/>
    <property type="match status" value="1"/>
</dbReference>
<keyword evidence="6 7" id="KW-0472">Membrane</keyword>
<evidence type="ECO:0000256" key="1">
    <source>
        <dbReference type="ARBA" id="ARBA00004651"/>
    </source>
</evidence>
<feature type="transmembrane region" description="Helical" evidence="7">
    <location>
        <begin position="548"/>
        <end position="571"/>
    </location>
</feature>
<gene>
    <name evidence="8" type="ORF">SAMN05192568_1002163</name>
</gene>
<evidence type="ECO:0000256" key="7">
    <source>
        <dbReference type="SAM" id="Phobius"/>
    </source>
</evidence>